<evidence type="ECO:0000256" key="2">
    <source>
        <dbReference type="SAM" id="MobiDB-lite"/>
    </source>
</evidence>
<feature type="region of interest" description="Disordered" evidence="2">
    <location>
        <begin position="42"/>
        <end position="76"/>
    </location>
</feature>
<evidence type="ECO:0000313" key="4">
    <source>
        <dbReference type="Proteomes" id="UP000692954"/>
    </source>
</evidence>
<protein>
    <submittedName>
        <fullName evidence="3">Uncharacterized protein</fullName>
    </submittedName>
</protein>
<feature type="coiled-coil region" evidence="1">
    <location>
        <begin position="383"/>
        <end position="436"/>
    </location>
</feature>
<dbReference type="Proteomes" id="UP000692954">
    <property type="component" value="Unassembled WGS sequence"/>
</dbReference>
<comment type="caution">
    <text evidence="3">The sequence shown here is derived from an EMBL/GenBank/DDBJ whole genome shotgun (WGS) entry which is preliminary data.</text>
</comment>
<accession>A0A8S1RK61</accession>
<feature type="coiled-coil region" evidence="1">
    <location>
        <begin position="237"/>
        <end position="264"/>
    </location>
</feature>
<reference evidence="3" key="1">
    <citation type="submission" date="2021-01" db="EMBL/GenBank/DDBJ databases">
        <authorList>
            <consortium name="Genoscope - CEA"/>
            <person name="William W."/>
        </authorList>
    </citation>
    <scope>NUCLEOTIDE SEQUENCE</scope>
</reference>
<dbReference type="AlphaFoldDB" id="A0A8S1RK61"/>
<proteinExistence type="predicted"/>
<sequence length="462" mass="54991">MSSQFEADDQMLYADDSQFIEQITQKLSKIRNNLGINIYDQENLKTPQSEQSGRNNEHNTFGREKKTTESKNNLQDVQELNFITSSKHKNNNNNNNNLNNDYQYSAQSAKEENQYQISQSGTKDDILPQQISFLQNKLEALKQIYPCQGQDQASFLERENVYLKIELELKSKQERFLRQQLTTLTEEYNLKQQQLQQGIQDIKQQHEEFVQATDLTQDIKQYILSLESDLHMTKGELDLFTQRLAKEQSEKEILQNQINNIHNKAKDEFQKLYEKAFKELQFMCQALSSELLTEQIDKKVNRISQQTNLSKMYQDLIDEKMILETKIDNLENQLESYQNKQFTISYAPSIKSIYEKRLHVMKQGLLHWKTRTQQIEQIVLQWIQKLKQENQQLKASLIKKQNKMFLVFENLLREIYQQFEQDKYVQMEEIKKLQEQKVDDQVKITKLRSTIQQQSKTKKRLQ</sequence>
<feature type="compositionally biased region" description="Basic and acidic residues" evidence="2">
    <location>
        <begin position="55"/>
        <end position="69"/>
    </location>
</feature>
<feature type="coiled-coil region" evidence="1">
    <location>
        <begin position="313"/>
        <end position="340"/>
    </location>
</feature>
<keyword evidence="4" id="KW-1185">Reference proteome</keyword>
<dbReference type="OrthoDB" id="299693at2759"/>
<name>A0A8S1RK61_9CILI</name>
<evidence type="ECO:0000313" key="3">
    <source>
        <dbReference type="EMBL" id="CAD8127662.1"/>
    </source>
</evidence>
<gene>
    <name evidence="3" type="ORF">PSON_ATCC_30995.1.T1780095</name>
</gene>
<keyword evidence="1" id="KW-0175">Coiled coil</keyword>
<feature type="compositionally biased region" description="Polar residues" evidence="2">
    <location>
        <begin position="44"/>
        <end position="54"/>
    </location>
</feature>
<evidence type="ECO:0000256" key="1">
    <source>
        <dbReference type="SAM" id="Coils"/>
    </source>
</evidence>
<dbReference type="EMBL" id="CAJJDN010000178">
    <property type="protein sequence ID" value="CAD8127662.1"/>
    <property type="molecule type" value="Genomic_DNA"/>
</dbReference>
<organism evidence="3 4">
    <name type="scientific">Paramecium sonneborni</name>
    <dbReference type="NCBI Taxonomy" id="65129"/>
    <lineage>
        <taxon>Eukaryota</taxon>
        <taxon>Sar</taxon>
        <taxon>Alveolata</taxon>
        <taxon>Ciliophora</taxon>
        <taxon>Intramacronucleata</taxon>
        <taxon>Oligohymenophorea</taxon>
        <taxon>Peniculida</taxon>
        <taxon>Parameciidae</taxon>
        <taxon>Paramecium</taxon>
    </lineage>
</organism>